<dbReference type="PANTHER" id="PTHR30265">
    <property type="entry name" value="RHO-INTERACTING TRANSCRIPTION TERMINATION FACTOR NUSG"/>
    <property type="match status" value="1"/>
</dbReference>
<dbReference type="STRING" id="86166.TAGGR_1709"/>
<dbReference type="GO" id="GO:0031564">
    <property type="term" value="P:transcription antitermination"/>
    <property type="evidence" value="ECO:0007669"/>
    <property type="project" value="UniProtKB-KW"/>
</dbReference>
<dbReference type="Pfam" id="PF02357">
    <property type="entry name" value="NusG"/>
    <property type="match status" value="1"/>
</dbReference>
<dbReference type="InterPro" id="IPR043425">
    <property type="entry name" value="NusG-like"/>
</dbReference>
<dbReference type="SMART" id="SM00738">
    <property type="entry name" value="NGN"/>
    <property type="match status" value="1"/>
</dbReference>
<evidence type="ECO:0000256" key="1">
    <source>
        <dbReference type="ARBA" id="ARBA00022814"/>
    </source>
</evidence>
<dbReference type="RefSeq" id="WP_059175971.1">
    <property type="nucleotide sequence ID" value="NZ_BCNO01000001.1"/>
</dbReference>
<sequence length="169" mass="19465">MAELTLSWYCIYVKSRHEFKVSERLSKLGIEVFLPAVEKLRKWKDRKKLVKFPLFPGYLFVNIEKSYELILRVLKTPGVVCFIKNALGEPEPVPEEQIIPLKKAIENKVEIDPYPYLKEGQKVRIKSGALQGVTGILKSKEKKHYLILAIDILQRSVSVRIDASEVELV</sequence>
<dbReference type="Gene3D" id="3.30.70.940">
    <property type="entry name" value="NusG, N-terminal domain"/>
    <property type="match status" value="1"/>
</dbReference>
<feature type="domain" description="NusG-like N-terminal" evidence="4">
    <location>
        <begin position="5"/>
        <end position="105"/>
    </location>
</feature>
<dbReference type="GO" id="GO:0006354">
    <property type="term" value="P:DNA-templated transcription elongation"/>
    <property type="evidence" value="ECO:0007669"/>
    <property type="project" value="InterPro"/>
</dbReference>
<comment type="caution">
    <text evidence="5">The sequence shown here is derived from an EMBL/GenBank/DDBJ whole genome shotgun (WGS) entry which is preliminary data.</text>
</comment>
<dbReference type="Proteomes" id="UP000054976">
    <property type="component" value="Unassembled WGS sequence"/>
</dbReference>
<dbReference type="InterPro" id="IPR008991">
    <property type="entry name" value="Translation_prot_SH3-like_sf"/>
</dbReference>
<dbReference type="EMBL" id="BCNO01000001">
    <property type="protein sequence ID" value="GAQ94525.1"/>
    <property type="molecule type" value="Genomic_DNA"/>
</dbReference>
<keyword evidence="2" id="KW-0805">Transcription regulation</keyword>
<name>A0A0U9HV24_9BACT</name>
<dbReference type="InterPro" id="IPR036735">
    <property type="entry name" value="NGN_dom_sf"/>
</dbReference>
<dbReference type="CDD" id="cd09893">
    <property type="entry name" value="NGN_SP_TaA"/>
    <property type="match status" value="1"/>
</dbReference>
<evidence type="ECO:0000313" key="6">
    <source>
        <dbReference type="Proteomes" id="UP000054976"/>
    </source>
</evidence>
<dbReference type="PANTHER" id="PTHR30265:SF4">
    <property type="entry name" value="KOW MOTIF FAMILY PROTEIN, EXPRESSED"/>
    <property type="match status" value="1"/>
</dbReference>
<dbReference type="OrthoDB" id="9790639at2"/>
<protein>
    <submittedName>
        <fullName evidence="5">Transcription antitermination factor NusG</fullName>
    </submittedName>
</protein>
<reference evidence="6" key="1">
    <citation type="submission" date="2016-01" db="EMBL/GenBank/DDBJ databases">
        <title>Draft genome sequence of Thermodesulfovibrio aggregans strain TGE-P1.</title>
        <authorList>
            <person name="Sekiguchi Y."/>
            <person name="Ohashi A."/>
            <person name="Matsuura N."/>
            <person name="Tourlousse M.D."/>
        </authorList>
    </citation>
    <scope>NUCLEOTIDE SEQUENCE [LARGE SCALE GENOMIC DNA]</scope>
    <source>
        <strain evidence="6">TGE-P1</strain>
    </source>
</reference>
<evidence type="ECO:0000256" key="3">
    <source>
        <dbReference type="ARBA" id="ARBA00023163"/>
    </source>
</evidence>
<organism evidence="5 6">
    <name type="scientific">Thermodesulfovibrio aggregans</name>
    <dbReference type="NCBI Taxonomy" id="86166"/>
    <lineage>
        <taxon>Bacteria</taxon>
        <taxon>Pseudomonadati</taxon>
        <taxon>Nitrospirota</taxon>
        <taxon>Thermodesulfovibrionia</taxon>
        <taxon>Thermodesulfovibrionales</taxon>
        <taxon>Thermodesulfovibrionaceae</taxon>
        <taxon>Thermodesulfovibrio</taxon>
    </lineage>
</organism>
<evidence type="ECO:0000256" key="2">
    <source>
        <dbReference type="ARBA" id="ARBA00023015"/>
    </source>
</evidence>
<dbReference type="InterPro" id="IPR006645">
    <property type="entry name" value="NGN-like_dom"/>
</dbReference>
<evidence type="ECO:0000259" key="4">
    <source>
        <dbReference type="SMART" id="SM00738"/>
    </source>
</evidence>
<accession>A0A0U9HV24</accession>
<dbReference type="NCBIfam" id="NF033644">
    <property type="entry name" value="antiterm_UpxY"/>
    <property type="match status" value="1"/>
</dbReference>
<gene>
    <name evidence="5" type="ORF">TAGGR_1709</name>
</gene>
<keyword evidence="3" id="KW-0804">Transcription</keyword>
<evidence type="ECO:0000313" key="5">
    <source>
        <dbReference type="EMBL" id="GAQ94525.1"/>
    </source>
</evidence>
<dbReference type="SUPFAM" id="SSF50104">
    <property type="entry name" value="Translation proteins SH3-like domain"/>
    <property type="match status" value="1"/>
</dbReference>
<keyword evidence="1" id="KW-0889">Transcription antitermination</keyword>
<dbReference type="AlphaFoldDB" id="A0A0U9HV24"/>
<proteinExistence type="predicted"/>
<dbReference type="SUPFAM" id="SSF82679">
    <property type="entry name" value="N-utilization substance G protein NusG, N-terminal domain"/>
    <property type="match status" value="1"/>
</dbReference>
<keyword evidence="6" id="KW-1185">Reference proteome</keyword>